<dbReference type="InterPro" id="IPR054694">
    <property type="entry name" value="Parkin-like_IBR"/>
</dbReference>
<dbReference type="PANTHER" id="PTHR11685">
    <property type="entry name" value="RBR FAMILY RING FINGER AND IBR DOMAIN-CONTAINING"/>
    <property type="match status" value="1"/>
</dbReference>
<sequence length="746" mass="83981">MASMSDTIILDSDFEDSNDGIMVVEQISGKRSRSVTANTVENDRKALRSLEDDIVLELKGPSTSAAVDPSGEILAVLSSEVIEKRRAEVEALRVEYGEDDAGWGVKAITSKMFDQDVVSSVAISILPLLSRDDPTDSFTVITVVGSNQEKFPNFRVFPPLRVRIDLSLQDNDAKFSVVSSWLLKDHTKRLKIELERRYRKHYGSLLPPIRWLRQKSVKFLQILKHRRIFYGTPDAEDRKPHYITFHDPMNAKFMFQTILDKMTLFEGTDLASASAFDCPICYDHKASMAAVMFPQCKHYFCRGCVSQDLSIKIKEGQLKDLKCLQHGCSVLVDMDMLKLWVDSITFQRYCDLTTDQFLDQSKEVIRCPRKECNIPMELAQNAPREVQCLTCYHQFCATCKNAPHPGVPCLTDDQKKQIREEWKASDNAGREALKKRVGEDNVRFALEDAESEEWITKNAKPCPKCNTPIQKIDGCNKMVCTSKGCKTYFCWLCGKKLDDKNPYAHFSEAGGCNGMLHTRVGANGQMVNPYPQLNVNFNRMGLNIAGAAGVRAVNVQLLMGNAAQVRRAEMLHAHDREAEAALLAELRERARVARPARRAPAPAMAAPRVRAPARRAPRPAGGAAPAPAPRAARRRAVPRGEAEAELEAAFGVPPRPEVPRAAVPQQPADRNDHWNELHRGRQQNQREPMMDDNFYPDAFQFQPLNYVQQPHQHMVQMAPQQVYGNPQNFFAMPPQLMFYPANPGAR</sequence>
<keyword evidence="10" id="KW-0833">Ubl conjugation pathway</keyword>
<dbReference type="GO" id="GO:0005737">
    <property type="term" value="C:cytoplasm"/>
    <property type="evidence" value="ECO:0007669"/>
    <property type="project" value="UniProtKB-ARBA"/>
</dbReference>
<feature type="region of interest" description="Disordered" evidence="17">
    <location>
        <begin position="654"/>
        <end position="673"/>
    </location>
</feature>
<evidence type="ECO:0000256" key="11">
    <source>
        <dbReference type="ARBA" id="ARBA00022833"/>
    </source>
</evidence>
<dbReference type="GO" id="GO:0016567">
    <property type="term" value="P:protein ubiquitination"/>
    <property type="evidence" value="ECO:0007669"/>
    <property type="project" value="InterPro"/>
</dbReference>
<dbReference type="InterPro" id="IPR031127">
    <property type="entry name" value="E3_UB_ligase_RBR"/>
</dbReference>
<organism evidence="20 21">
    <name type="scientific">Ramazzottius varieornatus</name>
    <name type="common">Water bear</name>
    <name type="synonym">Tardigrade</name>
    <dbReference type="NCBI Taxonomy" id="947166"/>
    <lineage>
        <taxon>Eukaryota</taxon>
        <taxon>Metazoa</taxon>
        <taxon>Ecdysozoa</taxon>
        <taxon>Tardigrada</taxon>
        <taxon>Eutardigrada</taxon>
        <taxon>Parachela</taxon>
        <taxon>Hypsibioidea</taxon>
        <taxon>Ramazzottiidae</taxon>
        <taxon>Ramazzottius</taxon>
    </lineage>
</organism>
<keyword evidence="13" id="KW-0472">Membrane</keyword>
<dbReference type="EMBL" id="BDGG01000003">
    <property type="protein sequence ID" value="GAU96145.1"/>
    <property type="molecule type" value="Genomic_DNA"/>
</dbReference>
<dbReference type="InterPro" id="IPR017907">
    <property type="entry name" value="Znf_RING_CS"/>
</dbReference>
<keyword evidence="7" id="KW-0479">Metal-binding</keyword>
<dbReference type="InterPro" id="IPR002867">
    <property type="entry name" value="IBR_dom"/>
</dbReference>
<dbReference type="SMART" id="SM00184">
    <property type="entry name" value="RING"/>
    <property type="match status" value="2"/>
</dbReference>
<evidence type="ECO:0000256" key="5">
    <source>
        <dbReference type="ARBA" id="ARBA00022679"/>
    </source>
</evidence>
<evidence type="ECO:0000256" key="2">
    <source>
        <dbReference type="ARBA" id="ARBA00004167"/>
    </source>
</evidence>
<evidence type="ECO:0000256" key="6">
    <source>
        <dbReference type="ARBA" id="ARBA00022692"/>
    </source>
</evidence>
<feature type="domain" description="RING-type" evidence="19">
    <location>
        <begin position="274"/>
        <end position="516"/>
    </location>
</feature>
<keyword evidence="8" id="KW-0677">Repeat</keyword>
<keyword evidence="21" id="KW-1185">Reference proteome</keyword>
<dbReference type="OrthoDB" id="1431934at2759"/>
<evidence type="ECO:0000256" key="7">
    <source>
        <dbReference type="ARBA" id="ARBA00022723"/>
    </source>
</evidence>
<keyword evidence="6" id="KW-0812">Transmembrane</keyword>
<dbReference type="CDD" id="cd20354">
    <property type="entry name" value="Rcat_RBR_RNF14"/>
    <property type="match status" value="1"/>
</dbReference>
<keyword evidence="5" id="KW-0808">Transferase</keyword>
<dbReference type="InterPro" id="IPR001841">
    <property type="entry name" value="Znf_RING"/>
</dbReference>
<evidence type="ECO:0000313" key="21">
    <source>
        <dbReference type="Proteomes" id="UP000186922"/>
    </source>
</evidence>
<dbReference type="PROSITE" id="PS51873">
    <property type="entry name" value="TRIAD"/>
    <property type="match status" value="1"/>
</dbReference>
<protein>
    <recommendedName>
        <fullName evidence="4">RBR-type E3 ubiquitin transferase</fullName>
        <ecNumber evidence="4">2.3.2.31</ecNumber>
    </recommendedName>
</protein>
<evidence type="ECO:0000256" key="10">
    <source>
        <dbReference type="ARBA" id="ARBA00022786"/>
    </source>
</evidence>
<dbReference type="GO" id="GO:0008270">
    <property type="term" value="F:zinc ion binding"/>
    <property type="evidence" value="ECO:0007669"/>
    <property type="project" value="UniProtKB-KW"/>
</dbReference>
<dbReference type="PROSITE" id="PS00518">
    <property type="entry name" value="ZF_RING_1"/>
    <property type="match status" value="1"/>
</dbReference>
<dbReference type="SMART" id="SM00647">
    <property type="entry name" value="IBR"/>
    <property type="match status" value="2"/>
</dbReference>
<dbReference type="InterPro" id="IPR047548">
    <property type="entry name" value="Rcat_RBR_RNF14"/>
</dbReference>
<evidence type="ECO:0000256" key="17">
    <source>
        <dbReference type="SAM" id="MobiDB-lite"/>
    </source>
</evidence>
<dbReference type="InterPro" id="IPR013083">
    <property type="entry name" value="Znf_RING/FYVE/PHD"/>
</dbReference>
<reference evidence="20 21" key="1">
    <citation type="journal article" date="2016" name="Nat. Commun.">
        <title>Extremotolerant tardigrade genome and improved radiotolerance of human cultured cells by tardigrade-unique protein.</title>
        <authorList>
            <person name="Hashimoto T."/>
            <person name="Horikawa D.D."/>
            <person name="Saito Y."/>
            <person name="Kuwahara H."/>
            <person name="Kozuka-Hata H."/>
            <person name="Shin-I T."/>
            <person name="Minakuchi Y."/>
            <person name="Ohishi K."/>
            <person name="Motoyama A."/>
            <person name="Aizu T."/>
            <person name="Enomoto A."/>
            <person name="Kondo K."/>
            <person name="Tanaka S."/>
            <person name="Hara Y."/>
            <person name="Koshikawa S."/>
            <person name="Sagara H."/>
            <person name="Miura T."/>
            <person name="Yokobori S."/>
            <person name="Miyagawa K."/>
            <person name="Suzuki Y."/>
            <person name="Kubo T."/>
            <person name="Oyama M."/>
            <person name="Kohara Y."/>
            <person name="Fujiyama A."/>
            <person name="Arakawa K."/>
            <person name="Katayama T."/>
            <person name="Toyoda A."/>
            <person name="Kunieda T."/>
        </authorList>
    </citation>
    <scope>NUCLEOTIDE SEQUENCE [LARGE SCALE GENOMIC DNA]</scope>
    <source>
        <strain evidence="20 21">YOKOZUNA-1</strain>
    </source>
</reference>
<feature type="compositionally biased region" description="Low complexity" evidence="17">
    <location>
        <begin position="598"/>
        <end position="610"/>
    </location>
</feature>
<dbReference type="EC" id="2.3.2.31" evidence="4"/>
<evidence type="ECO:0000256" key="13">
    <source>
        <dbReference type="ARBA" id="ARBA00023136"/>
    </source>
</evidence>
<dbReference type="InterPro" id="IPR044066">
    <property type="entry name" value="TRIAD_supradom"/>
</dbReference>
<proteinExistence type="inferred from homology"/>
<feature type="region of interest" description="Disordered" evidence="17">
    <location>
        <begin position="594"/>
        <end position="636"/>
    </location>
</feature>
<comment type="subcellular location">
    <subcellularLocation>
        <location evidence="2">Membrane</location>
        <topology evidence="2">Single-pass membrane protein</topology>
    </subcellularLocation>
</comment>
<dbReference type="SUPFAM" id="SSF57850">
    <property type="entry name" value="RING/U-box"/>
    <property type="match status" value="3"/>
</dbReference>
<dbReference type="Proteomes" id="UP000186922">
    <property type="component" value="Unassembled WGS sequence"/>
</dbReference>
<comment type="caution">
    <text evidence="20">The sequence shown here is derived from an EMBL/GenBank/DDBJ whole genome shotgun (WGS) entry which is preliminary data.</text>
</comment>
<dbReference type="GO" id="GO:0061630">
    <property type="term" value="F:ubiquitin protein ligase activity"/>
    <property type="evidence" value="ECO:0007669"/>
    <property type="project" value="UniProtKB-EC"/>
</dbReference>
<evidence type="ECO:0000256" key="3">
    <source>
        <dbReference type="ARBA" id="ARBA00004906"/>
    </source>
</evidence>
<evidence type="ECO:0000259" key="19">
    <source>
        <dbReference type="PROSITE" id="PS51873"/>
    </source>
</evidence>
<dbReference type="FunFam" id="3.30.40.10:FF:000051">
    <property type="entry name" value="RBR-type E3 ubiquitin transferase"/>
    <property type="match status" value="1"/>
</dbReference>
<evidence type="ECO:0000256" key="15">
    <source>
        <dbReference type="ARBA" id="ARBA00044508"/>
    </source>
</evidence>
<evidence type="ECO:0000313" key="20">
    <source>
        <dbReference type="EMBL" id="GAU96145.1"/>
    </source>
</evidence>
<evidence type="ECO:0000256" key="4">
    <source>
        <dbReference type="ARBA" id="ARBA00012251"/>
    </source>
</evidence>
<evidence type="ECO:0000256" key="12">
    <source>
        <dbReference type="ARBA" id="ARBA00022989"/>
    </source>
</evidence>
<evidence type="ECO:0000256" key="8">
    <source>
        <dbReference type="ARBA" id="ARBA00022737"/>
    </source>
</evidence>
<evidence type="ECO:0000259" key="18">
    <source>
        <dbReference type="PROSITE" id="PS50089"/>
    </source>
</evidence>
<keyword evidence="12" id="KW-1133">Transmembrane helix</keyword>
<comment type="catalytic activity">
    <reaction evidence="1">
        <text>[E2 ubiquitin-conjugating enzyme]-S-ubiquitinyl-L-cysteine + [acceptor protein]-L-lysine = [E2 ubiquitin-conjugating enzyme]-L-cysteine + [acceptor protein]-N(6)-ubiquitinyl-L-lysine.</text>
        <dbReference type="EC" id="2.3.2.31"/>
    </reaction>
</comment>
<dbReference type="PROSITE" id="PS50089">
    <property type="entry name" value="ZF_RING_2"/>
    <property type="match status" value="1"/>
</dbReference>
<dbReference type="AlphaFoldDB" id="A0A1D1V5W7"/>
<evidence type="ECO:0000256" key="9">
    <source>
        <dbReference type="ARBA" id="ARBA00022771"/>
    </source>
</evidence>
<gene>
    <name evidence="20" type="primary">RvY_07633-1</name>
    <name evidence="20" type="synonym">RvY_07633.1</name>
    <name evidence="20" type="ORF">RvY_07633</name>
</gene>
<evidence type="ECO:0000256" key="1">
    <source>
        <dbReference type="ARBA" id="ARBA00001798"/>
    </source>
</evidence>
<comment type="pathway">
    <text evidence="3">Protein modification; protein ubiquitination.</text>
</comment>
<keyword evidence="9 16" id="KW-0863">Zinc-finger</keyword>
<dbReference type="Pfam" id="PF22605">
    <property type="entry name" value="IBR_2"/>
    <property type="match status" value="1"/>
</dbReference>
<dbReference type="Gene3D" id="1.20.120.1750">
    <property type="match status" value="1"/>
</dbReference>
<evidence type="ECO:0000256" key="16">
    <source>
        <dbReference type="PROSITE-ProRule" id="PRU00175"/>
    </source>
</evidence>
<keyword evidence="11" id="KW-0862">Zinc</keyword>
<evidence type="ECO:0000256" key="14">
    <source>
        <dbReference type="ARBA" id="ARBA00038342"/>
    </source>
</evidence>
<dbReference type="Gene3D" id="3.30.40.10">
    <property type="entry name" value="Zinc/RING finger domain, C3HC4 (zinc finger)"/>
    <property type="match status" value="1"/>
</dbReference>
<comment type="similarity">
    <text evidence="15">Belongs to the RBR family. RNF14 subfamily.</text>
</comment>
<comment type="similarity">
    <text evidence="14">Belongs to the RBR family. RNF144 subfamily.</text>
</comment>
<dbReference type="GO" id="GO:0031090">
    <property type="term" value="C:organelle membrane"/>
    <property type="evidence" value="ECO:0007669"/>
    <property type="project" value="UniProtKB-ARBA"/>
</dbReference>
<feature type="domain" description="RING-type" evidence="18">
    <location>
        <begin position="278"/>
        <end position="323"/>
    </location>
</feature>
<name>A0A1D1V5W7_RAMVA</name>
<accession>A0A1D1V5W7</accession>
<dbReference type="Pfam" id="PF01485">
    <property type="entry name" value="IBR"/>
    <property type="match status" value="1"/>
</dbReference>
<dbReference type="STRING" id="947166.A0A1D1V5W7"/>